<dbReference type="GO" id="GO:0005737">
    <property type="term" value="C:cytoplasm"/>
    <property type="evidence" value="ECO:0007669"/>
    <property type="project" value="TreeGrafter"/>
</dbReference>
<evidence type="ECO:0000256" key="6">
    <source>
        <dbReference type="ARBA" id="ARBA00034494"/>
    </source>
</evidence>
<evidence type="ECO:0000256" key="1">
    <source>
        <dbReference type="ARBA" id="ARBA00000885"/>
    </source>
</evidence>
<evidence type="ECO:0000313" key="10">
    <source>
        <dbReference type="EMBL" id="POW00326.1"/>
    </source>
</evidence>
<keyword evidence="4" id="KW-0808">Transferase</keyword>
<dbReference type="VEuPathDB" id="FungiDB:PSHT_02053"/>
<dbReference type="InterPro" id="IPR000569">
    <property type="entry name" value="HECT_dom"/>
</dbReference>
<evidence type="ECO:0000256" key="7">
    <source>
        <dbReference type="PROSITE-ProRule" id="PRU00104"/>
    </source>
</evidence>
<dbReference type="InterPro" id="IPR011989">
    <property type="entry name" value="ARM-like"/>
</dbReference>
<evidence type="ECO:0000256" key="2">
    <source>
        <dbReference type="ARBA" id="ARBA00004906"/>
    </source>
</evidence>
<evidence type="ECO:0000259" key="9">
    <source>
        <dbReference type="PROSITE" id="PS50237"/>
    </source>
</evidence>
<dbReference type="GO" id="GO:0005634">
    <property type="term" value="C:nucleus"/>
    <property type="evidence" value="ECO:0007669"/>
    <property type="project" value="TreeGrafter"/>
</dbReference>
<comment type="caution">
    <text evidence="7">Lacks conserved residue(s) required for the propagation of feature annotation.</text>
</comment>
<dbReference type="Gene3D" id="1.25.10.10">
    <property type="entry name" value="Leucine-rich Repeat Variant"/>
    <property type="match status" value="1"/>
</dbReference>
<gene>
    <name evidence="10" type="ORF">PSTT_13217</name>
</gene>
<dbReference type="PROSITE" id="PS50237">
    <property type="entry name" value="HECT"/>
    <property type="match status" value="1"/>
</dbReference>
<dbReference type="EC" id="2.3.2.26" evidence="3"/>
<feature type="region of interest" description="Disordered" evidence="8">
    <location>
        <begin position="796"/>
        <end position="829"/>
    </location>
</feature>
<feature type="compositionally biased region" description="Low complexity" evidence="8">
    <location>
        <begin position="473"/>
        <end position="486"/>
    </location>
</feature>
<evidence type="ECO:0000313" key="11">
    <source>
        <dbReference type="Proteomes" id="UP000239156"/>
    </source>
</evidence>
<reference evidence="10" key="1">
    <citation type="submission" date="2017-12" db="EMBL/GenBank/DDBJ databases">
        <title>Gene loss provides genomic basis for host adaptation in cereal stripe rust fungi.</title>
        <authorList>
            <person name="Xia C."/>
        </authorList>
    </citation>
    <scope>NUCLEOTIDE SEQUENCE [LARGE SCALE GENOMIC DNA]</scope>
    <source>
        <strain evidence="10">93-210</strain>
    </source>
</reference>
<dbReference type="GO" id="GO:0000209">
    <property type="term" value="P:protein polyubiquitination"/>
    <property type="evidence" value="ECO:0007669"/>
    <property type="project" value="TreeGrafter"/>
</dbReference>
<keyword evidence="5 7" id="KW-0833">Ubl conjugation pathway</keyword>
<dbReference type="SUPFAM" id="SSF56204">
    <property type="entry name" value="Hect, E3 ligase catalytic domain"/>
    <property type="match status" value="1"/>
</dbReference>
<comment type="catalytic activity">
    <reaction evidence="1">
        <text>S-ubiquitinyl-[E2 ubiquitin-conjugating enzyme]-L-cysteine + [acceptor protein]-L-lysine = [E2 ubiquitin-conjugating enzyme]-L-cysteine + N(6)-ubiquitinyl-[acceptor protein]-L-lysine.</text>
        <dbReference type="EC" id="2.3.2.26"/>
    </reaction>
</comment>
<keyword evidence="11" id="KW-1185">Reference proteome</keyword>
<sequence>MYECLTLVQARDDMIHIATVLLPLMESFLVVCKHAGISSTKSLRGSLSPRPEELSPDVVHGFFLSFTERHQKVLNTMVRNNPGLMSGSFSILVHNPKVLEFDNKRNYFSQQLHKARSREQYGNVQLNVRRPHVFEDSFHSLARRTGDELKYGKLSVRFYDEEGVDAGGVTREWLTILVKQMLDPNYALFTGSAADSKTYQPNRASAVNPDHLGFFTFCGRVIGKALYDGRVVDAYFTLAFYKHLLGISVGLSDLESVDPDSRSCNNLLNAELAHAVYGISIGQTPLEILDEYDLALQLTSNSFGSSLISQQEPWPPWHTAHHCKSKNQIKKLLSRIELNFYGASVSSTIRRKALVAVLKITYFSKAEYLTRTLKHIPLASFLASILANRDQNSLVMYALQMVDLLLAKLPDNYDFISRREGVVHKVNRLTESTATGSQSSIEMRISNVPVGSSRSESRMSATSHLLDEELLQSSHSSASPSSSSASTKDQLISRARHLKAKCVMAETTASIRAQEILDNIRGVVNALGTVQTTKEAKLSLTKLAALFSRENDPVASFELLESGLVEGLLRFATESQSFGAPLNVCSELLSETFFSSSEDSPAFLPLVKRLEESLGRLEGFEVLTAVASTLNARQLKIRLVAAEGTDVPRNCANVIVSIHTISTFQAFNNYLRPRIITAQDNECHSRRSGSSTSCHSEMLAAFAAGAGLHASSSSSTPSSHFKESGFSLPSRVEAAESSTLSSLTAAAPEVPPVKVHAPRRSSRLSRGGLIAEDLEREVSMEVDTPRRDRMEVDDEQCIKGGPIDPEMGSRPSNTDEPPVSVQPAQDGSKMKPIHPMTGALKVLDVLVISAANQMAKAMPEIVPVLAAAIWNTKADVKKAACASLNKSCAVSRCST</sequence>
<dbReference type="Gene3D" id="3.90.1750.10">
    <property type="entry name" value="Hect, E3 ligase catalytic domains"/>
    <property type="match status" value="1"/>
</dbReference>
<dbReference type="GO" id="GO:0061630">
    <property type="term" value="F:ubiquitin protein ligase activity"/>
    <property type="evidence" value="ECO:0007669"/>
    <property type="project" value="UniProtKB-EC"/>
</dbReference>
<dbReference type="SMART" id="SM00119">
    <property type="entry name" value="HECTc"/>
    <property type="match status" value="1"/>
</dbReference>
<comment type="caution">
    <text evidence="10">The sequence shown here is derived from an EMBL/GenBank/DDBJ whole genome shotgun (WGS) entry which is preliminary data.</text>
</comment>
<comment type="similarity">
    <text evidence="6">Belongs to the UPL family. TOM1/PTR1 subfamily.</text>
</comment>
<organism evidence="10 11">
    <name type="scientific">Puccinia striiformis</name>
    <dbReference type="NCBI Taxonomy" id="27350"/>
    <lineage>
        <taxon>Eukaryota</taxon>
        <taxon>Fungi</taxon>
        <taxon>Dikarya</taxon>
        <taxon>Basidiomycota</taxon>
        <taxon>Pucciniomycotina</taxon>
        <taxon>Pucciniomycetes</taxon>
        <taxon>Pucciniales</taxon>
        <taxon>Pucciniaceae</taxon>
        <taxon>Puccinia</taxon>
    </lineage>
</organism>
<dbReference type="Pfam" id="PF24987">
    <property type="entry name" value="HEAT_EF3_N"/>
    <property type="match status" value="1"/>
</dbReference>
<dbReference type="Pfam" id="PF00632">
    <property type="entry name" value="HECT"/>
    <property type="match status" value="1"/>
</dbReference>
<feature type="region of interest" description="Disordered" evidence="8">
    <location>
        <begin position="470"/>
        <end position="490"/>
    </location>
</feature>
<dbReference type="VEuPathDB" id="FungiDB:PSHT_04505"/>
<accession>A0A2S4USN9</accession>
<proteinExistence type="inferred from homology"/>
<dbReference type="InterPro" id="IPR050409">
    <property type="entry name" value="E3_ubiq-protein_ligase"/>
</dbReference>
<comment type="pathway">
    <text evidence="2">Protein modification; protein ubiquitination.</text>
</comment>
<dbReference type="Proteomes" id="UP000239156">
    <property type="component" value="Unassembled WGS sequence"/>
</dbReference>
<dbReference type="VEuPathDB" id="FungiDB:PSTT_13217"/>
<dbReference type="EMBL" id="PKSL01000181">
    <property type="protein sequence ID" value="POW00326.1"/>
    <property type="molecule type" value="Genomic_DNA"/>
</dbReference>
<evidence type="ECO:0000256" key="5">
    <source>
        <dbReference type="ARBA" id="ARBA00022786"/>
    </source>
</evidence>
<evidence type="ECO:0000256" key="8">
    <source>
        <dbReference type="SAM" id="MobiDB-lite"/>
    </source>
</evidence>
<evidence type="ECO:0000256" key="4">
    <source>
        <dbReference type="ARBA" id="ARBA00022679"/>
    </source>
</evidence>
<dbReference type="PANTHER" id="PTHR11254:SF67">
    <property type="entry name" value="E3 UBIQUITIN-PROTEIN LIGASE HUWE1"/>
    <property type="match status" value="1"/>
</dbReference>
<protein>
    <recommendedName>
        <fullName evidence="3">HECT-type E3 ubiquitin transferase</fullName>
        <ecNumber evidence="3">2.3.2.26</ecNumber>
    </recommendedName>
</protein>
<dbReference type="GO" id="GO:0006511">
    <property type="term" value="P:ubiquitin-dependent protein catabolic process"/>
    <property type="evidence" value="ECO:0007669"/>
    <property type="project" value="TreeGrafter"/>
</dbReference>
<evidence type="ECO:0000256" key="3">
    <source>
        <dbReference type="ARBA" id="ARBA00012485"/>
    </source>
</evidence>
<dbReference type="InterPro" id="IPR035983">
    <property type="entry name" value="Hect_E3_ubiquitin_ligase"/>
</dbReference>
<dbReference type="FunFam" id="3.90.1750.10:FF:000003">
    <property type="entry name" value="E3 ubiquitin-protein ligase UPL1"/>
    <property type="match status" value="1"/>
</dbReference>
<feature type="domain" description="HECT" evidence="9">
    <location>
        <begin position="145"/>
        <end position="259"/>
    </location>
</feature>
<name>A0A2S4USN9_9BASI</name>
<dbReference type="PANTHER" id="PTHR11254">
    <property type="entry name" value="HECT DOMAIN UBIQUITIN-PROTEIN LIGASE"/>
    <property type="match status" value="1"/>
</dbReference>
<dbReference type="AlphaFoldDB" id="A0A2S4USN9"/>